<dbReference type="GO" id="GO:0005634">
    <property type="term" value="C:nucleus"/>
    <property type="evidence" value="ECO:0007669"/>
    <property type="project" value="UniProtKB-SubCell"/>
</dbReference>
<evidence type="ECO:0000256" key="4">
    <source>
        <dbReference type="ARBA" id="ARBA00023015"/>
    </source>
</evidence>
<keyword evidence="5 9" id="KW-0238">DNA-binding</keyword>
<evidence type="ECO:0000256" key="6">
    <source>
        <dbReference type="ARBA" id="ARBA00023163"/>
    </source>
</evidence>
<comment type="caution">
    <text evidence="13">The sequence shown here is derived from an EMBL/GenBank/DDBJ whole genome shotgun (WGS) entry which is preliminary data.</text>
</comment>
<dbReference type="OrthoDB" id="1906869at2759"/>
<dbReference type="GO" id="GO:0051301">
    <property type="term" value="P:cell division"/>
    <property type="evidence" value="ECO:0007669"/>
    <property type="project" value="UniProtKB-ARBA"/>
</dbReference>
<dbReference type="GO" id="GO:0009734">
    <property type="term" value="P:auxin-activated signaling pathway"/>
    <property type="evidence" value="ECO:0007669"/>
    <property type="project" value="UniProtKB-KW"/>
</dbReference>
<evidence type="ECO:0000256" key="5">
    <source>
        <dbReference type="ARBA" id="ARBA00023125"/>
    </source>
</evidence>
<dbReference type="Proteomes" id="UP000886520">
    <property type="component" value="Chromosome 11"/>
</dbReference>
<dbReference type="CDD" id="cd10017">
    <property type="entry name" value="B3_DNA"/>
    <property type="match status" value="1"/>
</dbReference>
<evidence type="ECO:0000313" key="12">
    <source>
        <dbReference type="EMBL" id="KAI5073335.1"/>
    </source>
</evidence>
<dbReference type="SUPFAM" id="SSF101936">
    <property type="entry name" value="DNA-binding pseudobarrel domain"/>
    <property type="match status" value="1"/>
</dbReference>
<keyword evidence="14" id="KW-1185">Reference proteome</keyword>
<dbReference type="PANTHER" id="PTHR31384:SF39">
    <property type="entry name" value="AUXIN RESPONSE FACTOR"/>
    <property type="match status" value="1"/>
</dbReference>
<comment type="subcellular location">
    <subcellularLocation>
        <location evidence="1 9">Nucleus</location>
    </subcellularLocation>
</comment>
<comment type="similarity">
    <text evidence="2 9">Belongs to the ARF family.</text>
</comment>
<dbReference type="GO" id="GO:0006355">
    <property type="term" value="P:regulation of DNA-templated transcription"/>
    <property type="evidence" value="ECO:0007669"/>
    <property type="project" value="InterPro"/>
</dbReference>
<comment type="function">
    <text evidence="9">Auxin response factors (ARFs) are transcriptional factors that bind specifically to the DNA sequence 5'-TGTCTC-3' found in the auxin-responsive promoter elements (AuxREs).</text>
</comment>
<evidence type="ECO:0000256" key="7">
    <source>
        <dbReference type="ARBA" id="ARBA00023242"/>
    </source>
</evidence>
<dbReference type="Pfam" id="PF02362">
    <property type="entry name" value="B3"/>
    <property type="match status" value="1"/>
</dbReference>
<dbReference type="GO" id="GO:0048829">
    <property type="term" value="P:root cap development"/>
    <property type="evidence" value="ECO:0007669"/>
    <property type="project" value="UniProtKB-ARBA"/>
</dbReference>
<dbReference type="InterPro" id="IPR010525">
    <property type="entry name" value="ARF_dom"/>
</dbReference>
<dbReference type="InterPro" id="IPR053793">
    <property type="entry name" value="PB1-like"/>
</dbReference>
<dbReference type="InterPro" id="IPR015300">
    <property type="entry name" value="DNA-bd_pseudobarrel_sf"/>
</dbReference>
<dbReference type="FunFam" id="2.30.30.1040:FF:000002">
    <property type="entry name" value="Auxin response factor"/>
    <property type="match status" value="1"/>
</dbReference>
<organism evidence="13 14">
    <name type="scientific">Adiantum capillus-veneris</name>
    <name type="common">Maidenhair fern</name>
    <dbReference type="NCBI Taxonomy" id="13818"/>
    <lineage>
        <taxon>Eukaryota</taxon>
        <taxon>Viridiplantae</taxon>
        <taxon>Streptophyta</taxon>
        <taxon>Embryophyta</taxon>
        <taxon>Tracheophyta</taxon>
        <taxon>Polypodiopsida</taxon>
        <taxon>Polypodiidae</taxon>
        <taxon>Polypodiales</taxon>
        <taxon>Pteridineae</taxon>
        <taxon>Pteridaceae</taxon>
        <taxon>Vittarioideae</taxon>
        <taxon>Adiantum</taxon>
    </lineage>
</organism>
<dbReference type="PROSITE" id="PS51745">
    <property type="entry name" value="PB1"/>
    <property type="match status" value="1"/>
</dbReference>
<dbReference type="Gene3D" id="2.40.330.10">
    <property type="entry name" value="DNA-binding pseudobarrel domain"/>
    <property type="match status" value="1"/>
</dbReference>
<dbReference type="InterPro" id="IPR044835">
    <property type="entry name" value="ARF_plant"/>
</dbReference>
<accession>A0A9D4UTT6</accession>
<dbReference type="SMART" id="SM01019">
    <property type="entry name" value="B3"/>
    <property type="match status" value="1"/>
</dbReference>
<evidence type="ECO:0000256" key="9">
    <source>
        <dbReference type="RuleBase" id="RU004561"/>
    </source>
</evidence>
<evidence type="ECO:0000259" key="10">
    <source>
        <dbReference type="PROSITE" id="PS50863"/>
    </source>
</evidence>
<feature type="domain" description="TF-B3" evidence="10">
    <location>
        <begin position="123"/>
        <end position="225"/>
    </location>
</feature>
<keyword evidence="7 9" id="KW-0539">Nucleus</keyword>
<dbReference type="Pfam" id="PF06507">
    <property type="entry name" value="ARF_AD"/>
    <property type="match status" value="1"/>
</dbReference>
<protein>
    <recommendedName>
        <fullName evidence="9">Auxin response factor</fullName>
    </recommendedName>
</protein>
<dbReference type="PROSITE" id="PS50863">
    <property type="entry name" value="B3"/>
    <property type="match status" value="1"/>
</dbReference>
<evidence type="ECO:0000313" key="14">
    <source>
        <dbReference type="Proteomes" id="UP000886520"/>
    </source>
</evidence>
<keyword evidence="6 9" id="KW-0804">Transcription</keyword>
<dbReference type="GO" id="GO:0003677">
    <property type="term" value="F:DNA binding"/>
    <property type="evidence" value="ECO:0007669"/>
    <property type="project" value="UniProtKB-KW"/>
</dbReference>
<dbReference type="EMBL" id="JABFUD020000011">
    <property type="protein sequence ID" value="KAI5073335.1"/>
    <property type="molecule type" value="Genomic_DNA"/>
</dbReference>
<evidence type="ECO:0000256" key="3">
    <source>
        <dbReference type="ARBA" id="ARBA00011726"/>
    </source>
</evidence>
<dbReference type="InterPro" id="IPR003340">
    <property type="entry name" value="B3_DNA-bd"/>
</dbReference>
<dbReference type="Gene3D" id="3.10.20.90">
    <property type="entry name" value="Phosphatidylinositol 3-kinase Catalytic Subunit, Chain A, domain 1"/>
    <property type="match status" value="1"/>
</dbReference>
<dbReference type="PANTHER" id="PTHR31384">
    <property type="entry name" value="AUXIN RESPONSE FACTOR 4-RELATED"/>
    <property type="match status" value="1"/>
</dbReference>
<sequence>MSETSALVEKICVSDNGNGLVDPQLWHACAGSQVQVPQVGSSVIYFPQGHAEHASSPPEFPRGFSSSTIPCRVLSVRFLADTETDEVYARIALCPESLRANMNSVLDPPSPPQSLNPSKIASFAKTLTQSDANNGGGFSVPRYCAETIFPRLDYSEDPPVQIVLAKDVHGNVWKFRHIYRGTPRRHLLTTGWSNFVNQKKLVAGDAIVFLRGASGELCVGVRRSTKSMGACDTSTPWKQLSIITAPSAARPPNWEANSIQGSYNFLENGQGSSPLLRSKPDITLPTSSFARNRARVTSKSVLEAATLAASGQAFEVVYYPRATIAEFCVSALAFRASLQQSWAPGMRFKMAVETEDASRISWFMGTVSKVQEADPVLWPNSPWKMLQVTWDEPDLLHGITRVSPWQVELVSPLQLPPFSFPKKKMRISQPADLLLDGQDYLGLASCTVSGEMPGFMNPWQGYFDSIPAGMQGARHDRNYGLSFQVPKFPSTQFLLNNIYQHQELSMMGDVVPTIPNEVSVQDYFQHGGVDVQSSPPTMVTPGNNAGNNSHSQLSSSIASCNEGGASGRKKATFLLFGKTIDASPPFSLQQPQLSSDSSRHEAFSDGFKSEVCDDVHRFFAEQGTLSHPFKVASSLLDHQDLNVTGTIEAGNLKWPRQQASYLDRSALDNGSYHCKVFSESDDVGRTVDLSSFLSYEQLYEALENMFGAQKSDFLNRVVCVDSVGFSRPIGDEPYWDFMQRAKRLKILTESSSENMTK</sequence>
<gene>
    <name evidence="12" type="ORF">GOP47_0011348</name>
    <name evidence="13" type="ORF">GOP47_0011939</name>
</gene>
<proteinExistence type="inferred from homology"/>
<evidence type="ECO:0000256" key="2">
    <source>
        <dbReference type="ARBA" id="ARBA00007853"/>
    </source>
</evidence>
<keyword evidence="8 9" id="KW-0927">Auxin signaling pathway</keyword>
<dbReference type="AlphaFoldDB" id="A0A9D4UTT6"/>
<name>A0A9D4UTT6_ADICA</name>
<dbReference type="Gene3D" id="2.30.30.1040">
    <property type="match status" value="1"/>
</dbReference>
<reference evidence="13" key="1">
    <citation type="submission" date="2021-01" db="EMBL/GenBank/DDBJ databases">
        <title>Adiantum capillus-veneris genome.</title>
        <authorList>
            <person name="Fang Y."/>
            <person name="Liao Q."/>
        </authorList>
    </citation>
    <scope>NUCLEOTIDE SEQUENCE</scope>
    <source>
        <strain evidence="13">H3</strain>
        <tissue evidence="13">Leaf</tissue>
    </source>
</reference>
<keyword evidence="4 9" id="KW-0805">Transcription regulation</keyword>
<dbReference type="EMBL" id="JABFUD020000011">
    <property type="protein sequence ID" value="KAI5073926.1"/>
    <property type="molecule type" value="Genomic_DNA"/>
</dbReference>
<feature type="domain" description="PB1" evidence="11">
    <location>
        <begin position="671"/>
        <end position="751"/>
    </location>
</feature>
<evidence type="ECO:0000313" key="13">
    <source>
        <dbReference type="EMBL" id="KAI5073926.1"/>
    </source>
</evidence>
<dbReference type="GO" id="GO:0007389">
    <property type="term" value="P:pattern specification process"/>
    <property type="evidence" value="ECO:0007669"/>
    <property type="project" value="UniProtKB-ARBA"/>
</dbReference>
<comment type="subunit">
    <text evidence="3 9">Homodimers and heterodimers.</text>
</comment>
<evidence type="ECO:0000256" key="1">
    <source>
        <dbReference type="ARBA" id="ARBA00004123"/>
    </source>
</evidence>
<evidence type="ECO:0000259" key="11">
    <source>
        <dbReference type="PROSITE" id="PS51745"/>
    </source>
</evidence>
<evidence type="ECO:0000256" key="8">
    <source>
        <dbReference type="ARBA" id="ARBA00023294"/>
    </source>
</evidence>
<dbReference type="FunFam" id="2.40.330.10:FF:000001">
    <property type="entry name" value="Auxin response factor"/>
    <property type="match status" value="1"/>
</dbReference>